<evidence type="ECO:0000313" key="6">
    <source>
        <dbReference type="EMBL" id="MDQ0511832.1"/>
    </source>
</evidence>
<evidence type="ECO:0000313" key="7">
    <source>
        <dbReference type="Proteomes" id="UP001235094"/>
    </source>
</evidence>
<dbReference type="PROSITE" id="PS00211">
    <property type="entry name" value="ABC_TRANSPORTER_1"/>
    <property type="match status" value="1"/>
</dbReference>
<dbReference type="CDD" id="cd03215">
    <property type="entry name" value="ABC_Carb_Monos_II"/>
    <property type="match status" value="1"/>
</dbReference>
<evidence type="ECO:0000256" key="4">
    <source>
        <dbReference type="SAM" id="MobiDB-lite"/>
    </source>
</evidence>
<keyword evidence="6" id="KW-0762">Sugar transport</keyword>
<dbReference type="Proteomes" id="UP001235094">
    <property type="component" value="Unassembled WGS sequence"/>
</dbReference>
<evidence type="ECO:0000259" key="5">
    <source>
        <dbReference type="PROSITE" id="PS50893"/>
    </source>
</evidence>
<dbReference type="InterPro" id="IPR003593">
    <property type="entry name" value="AAA+_ATPase"/>
</dbReference>
<protein>
    <submittedName>
        <fullName evidence="6">Simple sugar transport system ATP-binding protein</fullName>
    </submittedName>
</protein>
<evidence type="ECO:0000256" key="2">
    <source>
        <dbReference type="ARBA" id="ARBA00022741"/>
    </source>
</evidence>
<dbReference type="PANTHER" id="PTHR43790:SF4">
    <property type="entry name" value="GUANOSINE IMPORT ATP-BINDING PROTEIN NUPO"/>
    <property type="match status" value="1"/>
</dbReference>
<dbReference type="GO" id="GO:0005524">
    <property type="term" value="F:ATP binding"/>
    <property type="evidence" value="ECO:0007669"/>
    <property type="project" value="UniProtKB-KW"/>
</dbReference>
<evidence type="ECO:0000256" key="1">
    <source>
        <dbReference type="ARBA" id="ARBA00005417"/>
    </source>
</evidence>
<dbReference type="SUPFAM" id="SSF52540">
    <property type="entry name" value="P-loop containing nucleoside triphosphate hydrolases"/>
    <property type="match status" value="2"/>
</dbReference>
<name>A0ABU0LT06_9HYPH</name>
<dbReference type="InterPro" id="IPR017871">
    <property type="entry name" value="ABC_transporter-like_CS"/>
</dbReference>
<comment type="similarity">
    <text evidence="1">Belongs to the ABC transporter superfamily.</text>
</comment>
<reference evidence="6 7" key="1">
    <citation type="submission" date="2023-07" db="EMBL/GenBank/DDBJ databases">
        <title>Genomic Encyclopedia of Type Strains, Phase IV (KMG-IV): sequencing the most valuable type-strain genomes for metagenomic binning, comparative biology and taxonomic classification.</title>
        <authorList>
            <person name="Goeker M."/>
        </authorList>
    </citation>
    <scope>NUCLEOTIDE SEQUENCE [LARGE SCALE GENOMIC DNA]</scope>
    <source>
        <strain evidence="6 7">DSM 15561</strain>
    </source>
</reference>
<proteinExistence type="inferred from homology"/>
<feature type="domain" description="ABC transporter" evidence="5">
    <location>
        <begin position="40"/>
        <end position="273"/>
    </location>
</feature>
<keyword evidence="6" id="KW-0813">Transport</keyword>
<dbReference type="PANTHER" id="PTHR43790">
    <property type="entry name" value="CARBOHYDRATE TRANSPORT ATP-BINDING PROTEIN MG119-RELATED"/>
    <property type="match status" value="1"/>
</dbReference>
<dbReference type="PROSITE" id="PS50893">
    <property type="entry name" value="ABC_TRANSPORTER_2"/>
    <property type="match status" value="2"/>
</dbReference>
<dbReference type="Gene3D" id="3.40.50.300">
    <property type="entry name" value="P-loop containing nucleotide triphosphate hydrolases"/>
    <property type="match status" value="2"/>
</dbReference>
<organism evidence="6 7">
    <name type="scientific">Ancylobacter amanitiformis</name>
    <dbReference type="NCBI Taxonomy" id="217069"/>
    <lineage>
        <taxon>Bacteria</taxon>
        <taxon>Pseudomonadati</taxon>
        <taxon>Pseudomonadota</taxon>
        <taxon>Alphaproteobacteria</taxon>
        <taxon>Hyphomicrobiales</taxon>
        <taxon>Xanthobacteraceae</taxon>
        <taxon>Ancylobacter</taxon>
    </lineage>
</organism>
<dbReference type="EMBL" id="JAUSVR010000008">
    <property type="protein sequence ID" value="MDQ0511832.1"/>
    <property type="molecule type" value="Genomic_DNA"/>
</dbReference>
<dbReference type="InterPro" id="IPR027417">
    <property type="entry name" value="P-loop_NTPase"/>
</dbReference>
<dbReference type="InterPro" id="IPR050107">
    <property type="entry name" value="ABC_carbohydrate_import_ATPase"/>
</dbReference>
<dbReference type="Pfam" id="PF00005">
    <property type="entry name" value="ABC_tran"/>
    <property type="match status" value="2"/>
</dbReference>
<dbReference type="CDD" id="cd03216">
    <property type="entry name" value="ABC_Carb_Monos_I"/>
    <property type="match status" value="1"/>
</dbReference>
<sequence length="543" mass="57253">MTQTLNAHAATANANGKALSHGPAPSPGPASSHGAARPIVTLDHVTKRFPGVVANDRVSFDLWPGEVHVLLGENGAGKSTLVGMLSGLQLPDEGGVLIDGHEVRISSPARALELGIGTVFQHSMLVPSLSVVDNMALGGRWWSRPDREGLARRMAAVCADIGVTIDPHAKVGALSLGEQQQVEIVRALMRGSRVLILDEATAMLTPKGAEDLGALMGRLVKLGIAVVFITHKLNEALAFGHRITVLRLGRRVDEISPERLAALGPAAATAEIIRLMFGADAAAQATASHPRRAPSTQPLLQIEGLAVDDDSVPLAGIDLEVSPGEIVGIAGIDGNGQKQFAEAVAGQRRLAAGRIRLGGQPIERLDVGGRRRLGLRYVTDDRLGEGTVGTFPISLNLLLKQVGEAPFWRHGIDQPETIATHARRMVSEFDVRTPGIETAIGKLSGGNIQKALLARELSGKARAVIFAKPTYGLDVQNIRATRQRIREAADAGLAVILISTDLEEVLELSDRIAVMSRGQVVGMVGNDAAARSRVGELMSGATP</sequence>
<comment type="caution">
    <text evidence="6">The sequence shown here is derived from an EMBL/GenBank/DDBJ whole genome shotgun (WGS) entry which is preliminary data.</text>
</comment>
<feature type="region of interest" description="Disordered" evidence="4">
    <location>
        <begin position="1"/>
        <end position="35"/>
    </location>
</feature>
<dbReference type="RefSeq" id="WP_306890520.1">
    <property type="nucleotide sequence ID" value="NZ_JAUSVR010000008.1"/>
</dbReference>
<evidence type="ECO:0000256" key="3">
    <source>
        <dbReference type="ARBA" id="ARBA00022840"/>
    </source>
</evidence>
<dbReference type="InterPro" id="IPR003439">
    <property type="entry name" value="ABC_transporter-like_ATP-bd"/>
</dbReference>
<dbReference type="SMART" id="SM00382">
    <property type="entry name" value="AAA"/>
    <property type="match status" value="1"/>
</dbReference>
<keyword evidence="3 6" id="KW-0067">ATP-binding</keyword>
<feature type="domain" description="ABC transporter" evidence="5">
    <location>
        <begin position="294"/>
        <end position="542"/>
    </location>
</feature>
<keyword evidence="7" id="KW-1185">Reference proteome</keyword>
<keyword evidence="2" id="KW-0547">Nucleotide-binding</keyword>
<accession>A0ABU0LT06</accession>
<gene>
    <name evidence="6" type="ORF">QOZ99_002731</name>
</gene>